<protein>
    <recommendedName>
        <fullName evidence="4">Lipocalin-like domain-containing protein</fullName>
    </recommendedName>
</protein>
<reference evidence="2" key="1">
    <citation type="submission" date="2020-10" db="EMBL/GenBank/DDBJ databases">
        <authorList>
            <person name="Gilroy R."/>
        </authorList>
    </citation>
    <scope>NUCLEOTIDE SEQUENCE</scope>
    <source>
        <strain evidence="2">CHK154-7741</strain>
    </source>
</reference>
<evidence type="ECO:0000256" key="1">
    <source>
        <dbReference type="SAM" id="SignalP"/>
    </source>
</evidence>
<comment type="caution">
    <text evidence="2">The sequence shown here is derived from an EMBL/GenBank/DDBJ whole genome shotgun (WGS) entry which is preliminary data.</text>
</comment>
<sequence length="137" mass="15238">MKKFLVLIFMFFFITPLAANCEGMVLQAGVSLSDKVPSGFFGTWKITSTISYTNNKDMFNEVTTDFWNLSKVGDVITLTNPVSGAEASVTVEDVKGNQIKFTHVTQNKNAKMTESPTLTLNGENFYGTDKIVIEKYK</sequence>
<evidence type="ECO:0000313" key="3">
    <source>
        <dbReference type="Proteomes" id="UP000886748"/>
    </source>
</evidence>
<organism evidence="2 3">
    <name type="scientific">Candidatus Limenecus avicola</name>
    <dbReference type="NCBI Taxonomy" id="2840847"/>
    <lineage>
        <taxon>Bacteria</taxon>
        <taxon>Bacillati</taxon>
        <taxon>Bacillota</taxon>
        <taxon>Clostridia</taxon>
        <taxon>Eubacteriales</taxon>
        <taxon>Clostridiaceae</taxon>
        <taxon>Clostridiaceae incertae sedis</taxon>
        <taxon>Candidatus Limenecus</taxon>
    </lineage>
</organism>
<evidence type="ECO:0008006" key="4">
    <source>
        <dbReference type="Google" id="ProtNLM"/>
    </source>
</evidence>
<dbReference type="EMBL" id="DVOD01000057">
    <property type="protein sequence ID" value="HIU93018.1"/>
    <property type="molecule type" value="Genomic_DNA"/>
</dbReference>
<dbReference type="AlphaFoldDB" id="A0A9D1N1N0"/>
<reference evidence="2" key="2">
    <citation type="journal article" date="2021" name="PeerJ">
        <title>Extensive microbial diversity within the chicken gut microbiome revealed by metagenomics and culture.</title>
        <authorList>
            <person name="Gilroy R."/>
            <person name="Ravi A."/>
            <person name="Getino M."/>
            <person name="Pursley I."/>
            <person name="Horton D.L."/>
            <person name="Alikhan N.F."/>
            <person name="Baker D."/>
            <person name="Gharbi K."/>
            <person name="Hall N."/>
            <person name="Watson M."/>
            <person name="Adriaenssens E.M."/>
            <person name="Foster-Nyarko E."/>
            <person name="Jarju S."/>
            <person name="Secka A."/>
            <person name="Antonio M."/>
            <person name="Oren A."/>
            <person name="Chaudhuri R.R."/>
            <person name="La Ragione R."/>
            <person name="Hildebrand F."/>
            <person name="Pallen M.J."/>
        </authorList>
    </citation>
    <scope>NUCLEOTIDE SEQUENCE</scope>
    <source>
        <strain evidence="2">CHK154-7741</strain>
    </source>
</reference>
<feature type="chain" id="PRO_5038811461" description="Lipocalin-like domain-containing protein" evidence="1">
    <location>
        <begin position="19"/>
        <end position="137"/>
    </location>
</feature>
<name>A0A9D1N1N0_9CLOT</name>
<dbReference type="Proteomes" id="UP000886748">
    <property type="component" value="Unassembled WGS sequence"/>
</dbReference>
<proteinExistence type="predicted"/>
<keyword evidence="1" id="KW-0732">Signal</keyword>
<evidence type="ECO:0000313" key="2">
    <source>
        <dbReference type="EMBL" id="HIU93018.1"/>
    </source>
</evidence>
<gene>
    <name evidence="2" type="ORF">IAD26_07790</name>
</gene>
<feature type="non-terminal residue" evidence="2">
    <location>
        <position position="137"/>
    </location>
</feature>
<feature type="signal peptide" evidence="1">
    <location>
        <begin position="1"/>
        <end position="18"/>
    </location>
</feature>
<accession>A0A9D1N1N0</accession>